<dbReference type="Proteomes" id="UP000004994">
    <property type="component" value="Chromosome 6"/>
</dbReference>
<reference evidence="1" key="1">
    <citation type="journal article" date="2012" name="Nature">
        <title>The tomato genome sequence provides insights into fleshy fruit evolution.</title>
        <authorList>
            <consortium name="Tomato Genome Consortium"/>
        </authorList>
    </citation>
    <scope>NUCLEOTIDE SEQUENCE [LARGE SCALE GENOMIC DNA]</scope>
    <source>
        <strain evidence="1">cv. Heinz 1706</strain>
    </source>
</reference>
<organism evidence="1">
    <name type="scientific">Solanum lycopersicum</name>
    <name type="common">Tomato</name>
    <name type="synonym">Lycopersicon esculentum</name>
    <dbReference type="NCBI Taxonomy" id="4081"/>
    <lineage>
        <taxon>Eukaryota</taxon>
        <taxon>Viridiplantae</taxon>
        <taxon>Streptophyta</taxon>
        <taxon>Embryophyta</taxon>
        <taxon>Tracheophyta</taxon>
        <taxon>Spermatophyta</taxon>
        <taxon>Magnoliopsida</taxon>
        <taxon>eudicotyledons</taxon>
        <taxon>Gunneridae</taxon>
        <taxon>Pentapetalae</taxon>
        <taxon>asterids</taxon>
        <taxon>lamiids</taxon>
        <taxon>Solanales</taxon>
        <taxon>Solanaceae</taxon>
        <taxon>Solanoideae</taxon>
        <taxon>Solaneae</taxon>
        <taxon>Solanum</taxon>
        <taxon>Solanum subgen. Lycopersicon</taxon>
    </lineage>
</organism>
<accession>A0A3Q7GWX2</accession>
<dbReference type="InParanoid" id="A0A3Q7GWX2"/>
<sequence length="42" mass="5057">MEYSKKYETDEVCDLAPEFILDAVRRSKRSSKRHIWPRVGRC</sequence>
<dbReference type="EnsemblPlants" id="Solyc06g054610.2.1">
    <property type="protein sequence ID" value="Solyc06g054610.2.1"/>
    <property type="gene ID" value="Solyc06g054610.2"/>
</dbReference>
<reference evidence="1" key="2">
    <citation type="submission" date="2019-01" db="UniProtKB">
        <authorList>
            <consortium name="EnsemblPlants"/>
        </authorList>
    </citation>
    <scope>IDENTIFICATION</scope>
    <source>
        <strain evidence="1">cv. Heinz 1706</strain>
    </source>
</reference>
<dbReference type="AlphaFoldDB" id="A0A3Q7GWX2"/>
<protein>
    <submittedName>
        <fullName evidence="1">Uncharacterized protein</fullName>
    </submittedName>
</protein>
<name>A0A3Q7GWX2_SOLLC</name>
<dbReference type="Gramene" id="Solyc06g054610.2.1">
    <property type="protein sequence ID" value="Solyc06g054610.2.1"/>
    <property type="gene ID" value="Solyc06g054610.2"/>
</dbReference>
<keyword evidence="2" id="KW-1185">Reference proteome</keyword>
<evidence type="ECO:0000313" key="2">
    <source>
        <dbReference type="Proteomes" id="UP000004994"/>
    </source>
</evidence>
<proteinExistence type="predicted"/>
<dbReference type="PaxDb" id="4081-Solyc06g054610.1.1"/>
<evidence type="ECO:0000313" key="1">
    <source>
        <dbReference type="EnsemblPlants" id="Solyc06g054610.2.1"/>
    </source>
</evidence>